<dbReference type="GO" id="GO:0009085">
    <property type="term" value="P:lysine biosynthetic process"/>
    <property type="evidence" value="ECO:0007669"/>
    <property type="project" value="UniProtKB-KW"/>
</dbReference>
<keyword evidence="2 7" id="KW-0378">Hydrolase</keyword>
<reference evidence="7 8" key="2">
    <citation type="submission" date="2018-02" db="EMBL/GenBank/DDBJ databases">
        <title>Whole genome sequencing analysis of Streptococcus pluranimalium isolated from cattle infected mastitis in China.</title>
        <authorList>
            <person name="Zhang J.-R."/>
            <person name="Hu G.-Z."/>
        </authorList>
    </citation>
    <scope>NUCLEOTIDE SEQUENCE [LARGE SCALE GENOMIC DNA]</scope>
    <source>
        <strain evidence="7 8">TH11417</strain>
    </source>
</reference>
<keyword evidence="4" id="KW-0457">Lysine biosynthesis</keyword>
<name>A0A2L0D4K2_9STRE</name>
<organism evidence="7 8">
    <name type="scientific">Streptococcus pluranimalium</name>
    <dbReference type="NCBI Taxonomy" id="82348"/>
    <lineage>
        <taxon>Bacteria</taxon>
        <taxon>Bacillati</taxon>
        <taxon>Bacillota</taxon>
        <taxon>Bacilli</taxon>
        <taxon>Lactobacillales</taxon>
        <taxon>Streptococcaceae</taxon>
        <taxon>Streptococcus</taxon>
    </lineage>
</organism>
<dbReference type="InterPro" id="IPR011650">
    <property type="entry name" value="Peptidase_M20_dimer"/>
</dbReference>
<dbReference type="SUPFAM" id="SSF53187">
    <property type="entry name" value="Zn-dependent exopeptidases"/>
    <property type="match status" value="1"/>
</dbReference>
<evidence type="ECO:0000256" key="4">
    <source>
        <dbReference type="ARBA" id="ARBA00023154"/>
    </source>
</evidence>
<keyword evidence="5" id="KW-0464">Manganese</keyword>
<dbReference type="RefSeq" id="WP_104967838.1">
    <property type="nucleotide sequence ID" value="NZ_CP025536.1"/>
</dbReference>
<feature type="binding site" evidence="5">
    <location>
        <position position="164"/>
    </location>
    <ligand>
        <name>Mn(2+)</name>
        <dbReference type="ChEBI" id="CHEBI:29035"/>
        <label>2</label>
    </ligand>
</feature>
<dbReference type="SUPFAM" id="SSF55031">
    <property type="entry name" value="Bacterial exopeptidase dimerisation domain"/>
    <property type="match status" value="1"/>
</dbReference>
<gene>
    <name evidence="7" type="ORF">C0J00_05035</name>
</gene>
<keyword evidence="5" id="KW-0479">Metal-binding</keyword>
<dbReference type="PANTHER" id="PTHR11014:SF63">
    <property type="entry name" value="METALLOPEPTIDASE, PUTATIVE (AFU_ORTHOLOGUE AFUA_6G09600)-RELATED"/>
    <property type="match status" value="1"/>
</dbReference>
<evidence type="ECO:0000256" key="2">
    <source>
        <dbReference type="ARBA" id="ARBA00022801"/>
    </source>
</evidence>
<dbReference type="PIRSF" id="PIRSF005962">
    <property type="entry name" value="Pept_M20D_amidohydro"/>
    <property type="match status" value="1"/>
</dbReference>
<feature type="binding site" evidence="5">
    <location>
        <position position="137"/>
    </location>
    <ligand>
        <name>Mn(2+)</name>
        <dbReference type="ChEBI" id="CHEBI:29035"/>
        <label>2</label>
    </ligand>
</feature>
<dbReference type="InterPro" id="IPR017439">
    <property type="entry name" value="Amidohydrolase"/>
</dbReference>
<evidence type="ECO:0000256" key="3">
    <source>
        <dbReference type="ARBA" id="ARBA00022915"/>
    </source>
</evidence>
<dbReference type="AlphaFoldDB" id="A0A2L0D4K2"/>
<comment type="cofactor">
    <cofactor evidence="5">
        <name>Mn(2+)</name>
        <dbReference type="ChEBI" id="CHEBI:29035"/>
    </cofactor>
    <text evidence="5">The Mn(2+) ion enhances activity.</text>
</comment>
<dbReference type="OrthoDB" id="9776731at2"/>
<dbReference type="NCBIfam" id="TIGR01891">
    <property type="entry name" value="amidohydrolases"/>
    <property type="match status" value="1"/>
</dbReference>
<dbReference type="GO" id="GO:0046872">
    <property type="term" value="F:metal ion binding"/>
    <property type="evidence" value="ECO:0007669"/>
    <property type="project" value="UniProtKB-KW"/>
</dbReference>
<proteinExistence type="predicted"/>
<dbReference type="Pfam" id="PF01546">
    <property type="entry name" value="Peptidase_M20"/>
    <property type="match status" value="1"/>
</dbReference>
<accession>A0A2L0D4K2</accession>
<dbReference type="GO" id="GO:0019877">
    <property type="term" value="P:diaminopimelate biosynthetic process"/>
    <property type="evidence" value="ECO:0007669"/>
    <property type="project" value="UniProtKB-KW"/>
</dbReference>
<dbReference type="FunFam" id="3.30.70.360:FF:000001">
    <property type="entry name" value="N-acetyldiaminopimelate deacetylase"/>
    <property type="match status" value="1"/>
</dbReference>
<protein>
    <submittedName>
        <fullName evidence="7">Amidohydrolase</fullName>
    </submittedName>
</protein>
<reference evidence="7 8" key="1">
    <citation type="submission" date="2017-12" db="EMBL/GenBank/DDBJ databases">
        <authorList>
            <person name="Hurst M.R.H."/>
        </authorList>
    </citation>
    <scope>NUCLEOTIDE SEQUENCE [LARGE SCALE GENOMIC DNA]</scope>
    <source>
        <strain evidence="7 8">TH11417</strain>
    </source>
</reference>
<dbReference type="KEGG" id="splr:C0J00_05035"/>
<keyword evidence="3" id="KW-0220">Diaminopimelate biosynthesis</keyword>
<dbReference type="Gene3D" id="3.40.630.10">
    <property type="entry name" value="Zn peptidases"/>
    <property type="match status" value="1"/>
</dbReference>
<sequence>MPYKTVIDSLDTIKDWQEKTYKYLHQNPELSMQEKQTVAFLKEELTKLNYEVQEIGGGLVGILENGDGPTILFRADMDALPVHEETGLEYASKVDGVMHACGHDMHMTASLGAAWALANNKEAWSGTYIALFQPGEEIAAGAKAMLEDGLLEKIPKPDIALAQHVLTTPEAGHLGTKEGPFLSTAASLKITIKGRGAHGSMPNLSIDPIVIGSAIVSKLQTIVAREVDPFQFAVVTVGSFQAGNQANIIPETAILRLNIRAYDETVKEQLISAIKRITIAECQAGNCETEPDIDVYDSFPLTDNDAEITEHVASAFKAYFSDEKVINYKPLTASEDFSAIPRALGIPYLYWGFGGFTADQDIYANHNPKFAPAIQPTLKTGTEAALVAILSYLGNK</sequence>
<evidence type="ECO:0000256" key="1">
    <source>
        <dbReference type="ARBA" id="ARBA00022605"/>
    </source>
</evidence>
<dbReference type="Gene3D" id="3.30.70.360">
    <property type="match status" value="1"/>
</dbReference>
<feature type="binding site" evidence="5">
    <location>
        <position position="366"/>
    </location>
    <ligand>
        <name>Mn(2+)</name>
        <dbReference type="ChEBI" id="CHEBI:29035"/>
        <label>2</label>
    </ligand>
</feature>
<dbReference type="GeneID" id="98393269"/>
<feature type="domain" description="Peptidase M20 dimerisation" evidence="6">
    <location>
        <begin position="185"/>
        <end position="278"/>
    </location>
</feature>
<dbReference type="GO" id="GO:0050118">
    <property type="term" value="F:N-acetyldiaminopimelate deacetylase activity"/>
    <property type="evidence" value="ECO:0007669"/>
    <property type="project" value="UniProtKB-ARBA"/>
</dbReference>
<dbReference type="InterPro" id="IPR002933">
    <property type="entry name" value="Peptidase_M20"/>
</dbReference>
<evidence type="ECO:0000313" key="7">
    <source>
        <dbReference type="EMBL" id="AUW96511.1"/>
    </source>
</evidence>
<evidence type="ECO:0000259" key="6">
    <source>
        <dbReference type="Pfam" id="PF07687"/>
    </source>
</evidence>
<dbReference type="Proteomes" id="UP000238956">
    <property type="component" value="Chromosome"/>
</dbReference>
<keyword evidence="8" id="KW-1185">Reference proteome</keyword>
<evidence type="ECO:0000313" key="8">
    <source>
        <dbReference type="Proteomes" id="UP000238956"/>
    </source>
</evidence>
<dbReference type="Pfam" id="PF07687">
    <property type="entry name" value="M20_dimer"/>
    <property type="match status" value="1"/>
</dbReference>
<keyword evidence="1" id="KW-0028">Amino-acid biosynthesis</keyword>
<feature type="binding site" evidence="5">
    <location>
        <position position="103"/>
    </location>
    <ligand>
        <name>Mn(2+)</name>
        <dbReference type="ChEBI" id="CHEBI:29035"/>
        <label>2</label>
    </ligand>
</feature>
<dbReference type="EMBL" id="CP025536">
    <property type="protein sequence ID" value="AUW96511.1"/>
    <property type="molecule type" value="Genomic_DNA"/>
</dbReference>
<evidence type="ECO:0000256" key="5">
    <source>
        <dbReference type="PIRSR" id="PIRSR005962-1"/>
    </source>
</evidence>
<dbReference type="InterPro" id="IPR036264">
    <property type="entry name" value="Bact_exopeptidase_dim_dom"/>
</dbReference>
<feature type="binding site" evidence="5">
    <location>
        <position position="101"/>
    </location>
    <ligand>
        <name>Mn(2+)</name>
        <dbReference type="ChEBI" id="CHEBI:29035"/>
        <label>2</label>
    </ligand>
</feature>
<dbReference type="PANTHER" id="PTHR11014">
    <property type="entry name" value="PEPTIDASE M20 FAMILY MEMBER"/>
    <property type="match status" value="1"/>
</dbReference>